<name>A0ABW2CMI2_9ACTN</name>
<dbReference type="SMART" id="SM00862">
    <property type="entry name" value="Trans_reg_C"/>
    <property type="match status" value="1"/>
</dbReference>
<dbReference type="CDD" id="cd17574">
    <property type="entry name" value="REC_OmpR"/>
    <property type="match status" value="1"/>
</dbReference>
<feature type="modified residue" description="4-aspartylphosphate" evidence="4">
    <location>
        <position position="54"/>
    </location>
</feature>
<evidence type="ECO:0000259" key="6">
    <source>
        <dbReference type="PROSITE" id="PS50110"/>
    </source>
</evidence>
<dbReference type="InterPro" id="IPR001789">
    <property type="entry name" value="Sig_transdc_resp-reg_receiver"/>
</dbReference>
<organism evidence="8 9">
    <name type="scientific">Actinomadura yumaensis</name>
    <dbReference type="NCBI Taxonomy" id="111807"/>
    <lineage>
        <taxon>Bacteria</taxon>
        <taxon>Bacillati</taxon>
        <taxon>Actinomycetota</taxon>
        <taxon>Actinomycetes</taxon>
        <taxon>Streptosporangiales</taxon>
        <taxon>Thermomonosporaceae</taxon>
        <taxon>Actinomadura</taxon>
    </lineage>
</organism>
<accession>A0ABW2CMI2</accession>
<keyword evidence="9" id="KW-1185">Reference proteome</keyword>
<dbReference type="InterPro" id="IPR039420">
    <property type="entry name" value="WalR-like"/>
</dbReference>
<keyword evidence="1 4" id="KW-0597">Phosphoprotein</keyword>
<dbReference type="RefSeq" id="WP_309239904.1">
    <property type="nucleotide sequence ID" value="NZ_JBHSXE010000001.1"/>
</dbReference>
<dbReference type="InterPro" id="IPR001867">
    <property type="entry name" value="OmpR/PhoB-type_DNA-bd"/>
</dbReference>
<keyword evidence="2" id="KW-0902">Two-component regulatory system</keyword>
<dbReference type="CDD" id="cd00383">
    <property type="entry name" value="trans_reg_C"/>
    <property type="match status" value="1"/>
</dbReference>
<protein>
    <submittedName>
        <fullName evidence="8">Response regulator transcription factor</fullName>
    </submittedName>
</protein>
<dbReference type="Gene3D" id="6.10.250.690">
    <property type="match status" value="1"/>
</dbReference>
<dbReference type="Gene3D" id="3.40.50.2300">
    <property type="match status" value="1"/>
</dbReference>
<dbReference type="PANTHER" id="PTHR48111">
    <property type="entry name" value="REGULATOR OF RPOS"/>
    <property type="match status" value="1"/>
</dbReference>
<dbReference type="PROSITE" id="PS50110">
    <property type="entry name" value="RESPONSE_REGULATORY"/>
    <property type="match status" value="1"/>
</dbReference>
<keyword evidence="3 5" id="KW-0238">DNA-binding</keyword>
<feature type="DNA-binding region" description="OmpR/PhoB-type" evidence="5">
    <location>
        <begin position="128"/>
        <end position="227"/>
    </location>
</feature>
<dbReference type="SMART" id="SM00448">
    <property type="entry name" value="REC"/>
    <property type="match status" value="1"/>
</dbReference>
<proteinExistence type="predicted"/>
<evidence type="ECO:0000256" key="4">
    <source>
        <dbReference type="PROSITE-ProRule" id="PRU00169"/>
    </source>
</evidence>
<evidence type="ECO:0000313" key="8">
    <source>
        <dbReference type="EMBL" id="MFC6881903.1"/>
    </source>
</evidence>
<dbReference type="Proteomes" id="UP001596380">
    <property type="component" value="Unassembled WGS sequence"/>
</dbReference>
<feature type="domain" description="OmpR/PhoB-type" evidence="7">
    <location>
        <begin position="128"/>
        <end position="227"/>
    </location>
</feature>
<evidence type="ECO:0000313" key="9">
    <source>
        <dbReference type="Proteomes" id="UP001596380"/>
    </source>
</evidence>
<dbReference type="Pfam" id="PF00072">
    <property type="entry name" value="Response_reg"/>
    <property type="match status" value="1"/>
</dbReference>
<evidence type="ECO:0000256" key="1">
    <source>
        <dbReference type="ARBA" id="ARBA00022553"/>
    </source>
</evidence>
<comment type="caution">
    <text evidence="8">The sequence shown here is derived from an EMBL/GenBank/DDBJ whole genome shotgun (WGS) entry which is preliminary data.</text>
</comment>
<reference evidence="9" key="1">
    <citation type="journal article" date="2019" name="Int. J. Syst. Evol. Microbiol.">
        <title>The Global Catalogue of Microorganisms (GCM) 10K type strain sequencing project: providing services to taxonomists for standard genome sequencing and annotation.</title>
        <authorList>
            <consortium name="The Broad Institute Genomics Platform"/>
            <consortium name="The Broad Institute Genome Sequencing Center for Infectious Disease"/>
            <person name="Wu L."/>
            <person name="Ma J."/>
        </authorList>
    </citation>
    <scope>NUCLEOTIDE SEQUENCE [LARGE SCALE GENOMIC DNA]</scope>
    <source>
        <strain evidence="9">JCM 3369</strain>
    </source>
</reference>
<evidence type="ECO:0000256" key="2">
    <source>
        <dbReference type="ARBA" id="ARBA00023012"/>
    </source>
</evidence>
<gene>
    <name evidence="8" type="ORF">ACFQKB_19275</name>
</gene>
<dbReference type="InterPro" id="IPR011006">
    <property type="entry name" value="CheY-like_superfamily"/>
</dbReference>
<dbReference type="EMBL" id="JBHSXS010000010">
    <property type="protein sequence ID" value="MFC6881903.1"/>
    <property type="molecule type" value="Genomic_DNA"/>
</dbReference>
<evidence type="ECO:0000259" key="7">
    <source>
        <dbReference type="PROSITE" id="PS51755"/>
    </source>
</evidence>
<dbReference type="InterPro" id="IPR036388">
    <property type="entry name" value="WH-like_DNA-bd_sf"/>
</dbReference>
<dbReference type="PANTHER" id="PTHR48111:SF40">
    <property type="entry name" value="PHOSPHATE REGULON TRANSCRIPTIONAL REGULATORY PROTEIN PHOB"/>
    <property type="match status" value="1"/>
</dbReference>
<evidence type="ECO:0000256" key="5">
    <source>
        <dbReference type="PROSITE-ProRule" id="PRU01091"/>
    </source>
</evidence>
<evidence type="ECO:0000256" key="3">
    <source>
        <dbReference type="ARBA" id="ARBA00023125"/>
    </source>
</evidence>
<dbReference type="SUPFAM" id="SSF52172">
    <property type="entry name" value="CheY-like"/>
    <property type="match status" value="1"/>
</dbReference>
<dbReference type="PROSITE" id="PS51755">
    <property type="entry name" value="OMPR_PHOB"/>
    <property type="match status" value="1"/>
</dbReference>
<dbReference type="Pfam" id="PF00486">
    <property type="entry name" value="Trans_reg_C"/>
    <property type="match status" value="1"/>
</dbReference>
<dbReference type="Gene3D" id="1.10.10.10">
    <property type="entry name" value="Winged helix-like DNA-binding domain superfamily/Winged helix DNA-binding domain"/>
    <property type="match status" value="1"/>
</dbReference>
<sequence>MACGDVLIVEDDREIGSDLVTVLSAHGYAAVLAADGSRATESALGRPPQFALVDLGLPDMDGVALCRWLRDALPEVALVVVTARSREFEVVMALDAGADDYVVKPFRVAELLARLRALDRRRVARFGPGSVGVGELRLDLAARRVLLGGVEVDLRPREFDLLALLLSRAGRVVSREELMRRVWGTDWFGATKTLDVHVCALRRKLSVYGHDPGRISTLRGQGYRYETGP</sequence>
<feature type="domain" description="Response regulatory" evidence="6">
    <location>
        <begin position="5"/>
        <end position="119"/>
    </location>
</feature>